<gene>
    <name evidence="1" type="ORF">PR048_030501</name>
</gene>
<evidence type="ECO:0000313" key="1">
    <source>
        <dbReference type="EMBL" id="KAJ8868960.1"/>
    </source>
</evidence>
<dbReference type="Proteomes" id="UP001159363">
    <property type="component" value="Chromosome 13"/>
</dbReference>
<dbReference type="EMBL" id="JARBHB010000014">
    <property type="protein sequence ID" value="KAJ8868960.1"/>
    <property type="molecule type" value="Genomic_DNA"/>
</dbReference>
<evidence type="ECO:0008006" key="3">
    <source>
        <dbReference type="Google" id="ProtNLM"/>
    </source>
</evidence>
<protein>
    <recommendedName>
        <fullName evidence="3">Transposase</fullName>
    </recommendedName>
</protein>
<evidence type="ECO:0000313" key="2">
    <source>
        <dbReference type="Proteomes" id="UP001159363"/>
    </source>
</evidence>
<accession>A0ABQ9G964</accession>
<keyword evidence="2" id="KW-1185">Reference proteome</keyword>
<proteinExistence type="predicted"/>
<sequence length="141" mass="15929">MNHGRTSATKSARQEDIVHVERNVEIMMLRGDIKSGSVVQKTAEMLGLSKHTVYKSPEEMGTPGKTRKRERVEGGGVIDEFTRALIRRTIYAMIGRGEHVKLNKMLEAVRQTEDPGFQGGRSALYRLLQTEGTFLAKDRWL</sequence>
<comment type="caution">
    <text evidence="1">The sequence shown here is derived from an EMBL/GenBank/DDBJ whole genome shotgun (WGS) entry which is preliminary data.</text>
</comment>
<reference evidence="1 2" key="1">
    <citation type="submission" date="2023-02" db="EMBL/GenBank/DDBJ databases">
        <title>LHISI_Scaffold_Assembly.</title>
        <authorList>
            <person name="Stuart O.P."/>
            <person name="Cleave R."/>
            <person name="Magrath M.J.L."/>
            <person name="Mikheyev A.S."/>
        </authorList>
    </citation>
    <scope>NUCLEOTIDE SEQUENCE [LARGE SCALE GENOMIC DNA]</scope>
    <source>
        <strain evidence="1">Daus_M_001</strain>
        <tissue evidence="1">Leg muscle</tissue>
    </source>
</reference>
<organism evidence="1 2">
    <name type="scientific">Dryococelus australis</name>
    <dbReference type="NCBI Taxonomy" id="614101"/>
    <lineage>
        <taxon>Eukaryota</taxon>
        <taxon>Metazoa</taxon>
        <taxon>Ecdysozoa</taxon>
        <taxon>Arthropoda</taxon>
        <taxon>Hexapoda</taxon>
        <taxon>Insecta</taxon>
        <taxon>Pterygota</taxon>
        <taxon>Neoptera</taxon>
        <taxon>Polyneoptera</taxon>
        <taxon>Phasmatodea</taxon>
        <taxon>Verophasmatodea</taxon>
        <taxon>Anareolatae</taxon>
        <taxon>Phasmatidae</taxon>
        <taxon>Eurycanthinae</taxon>
        <taxon>Dryococelus</taxon>
    </lineage>
</organism>
<name>A0ABQ9G964_9NEOP</name>